<keyword evidence="3" id="KW-1185">Reference proteome</keyword>
<sequence>AKAESGVDELWNSIPSFAGAFRLEGEFPQTIFRSCGVSSTVLFDERRRDSTRGDQKLGAWAEMKEGGGGRRGEGRRERGGCEKLKKKKKKKKRRKEGRKEGEEGKKNGKEKEKLRRRWEGWGGGGYFF</sequence>
<dbReference type="AlphaFoldDB" id="A0A367LMM3"/>
<feature type="non-terminal residue" evidence="2">
    <location>
        <position position="1"/>
    </location>
</feature>
<evidence type="ECO:0000313" key="2">
    <source>
        <dbReference type="EMBL" id="RCI15693.1"/>
    </source>
</evidence>
<feature type="region of interest" description="Disordered" evidence="1">
    <location>
        <begin position="44"/>
        <end position="128"/>
    </location>
</feature>
<accession>A0A367LMM3</accession>
<comment type="caution">
    <text evidence="2">The sequence shown here is derived from an EMBL/GenBank/DDBJ whole genome shotgun (WGS) entry which is preliminary data.</text>
</comment>
<protein>
    <submittedName>
        <fullName evidence="2">Uncharacterized protein</fullName>
    </submittedName>
</protein>
<feature type="compositionally biased region" description="Basic and acidic residues" evidence="1">
    <location>
        <begin position="97"/>
        <end position="119"/>
    </location>
</feature>
<gene>
    <name evidence="2" type="ORF">L249_3384</name>
</gene>
<feature type="compositionally biased region" description="Basic residues" evidence="1">
    <location>
        <begin position="84"/>
        <end position="96"/>
    </location>
</feature>
<proteinExistence type="predicted"/>
<evidence type="ECO:0000313" key="3">
    <source>
        <dbReference type="Proteomes" id="UP000253664"/>
    </source>
</evidence>
<feature type="compositionally biased region" description="Basic and acidic residues" evidence="1">
    <location>
        <begin position="62"/>
        <end position="83"/>
    </location>
</feature>
<dbReference type="Proteomes" id="UP000253664">
    <property type="component" value="Unassembled WGS sequence"/>
</dbReference>
<evidence type="ECO:0000256" key="1">
    <source>
        <dbReference type="SAM" id="MobiDB-lite"/>
    </source>
</evidence>
<dbReference type="EMBL" id="LKCN02000002">
    <property type="protein sequence ID" value="RCI15693.1"/>
    <property type="molecule type" value="Genomic_DNA"/>
</dbReference>
<feature type="non-terminal residue" evidence="2">
    <location>
        <position position="128"/>
    </location>
</feature>
<organism evidence="2 3">
    <name type="scientific">Ophiocordyceps polyrhachis-furcata BCC 54312</name>
    <dbReference type="NCBI Taxonomy" id="1330021"/>
    <lineage>
        <taxon>Eukaryota</taxon>
        <taxon>Fungi</taxon>
        <taxon>Dikarya</taxon>
        <taxon>Ascomycota</taxon>
        <taxon>Pezizomycotina</taxon>
        <taxon>Sordariomycetes</taxon>
        <taxon>Hypocreomycetidae</taxon>
        <taxon>Hypocreales</taxon>
        <taxon>Ophiocordycipitaceae</taxon>
        <taxon>Ophiocordyceps</taxon>
    </lineage>
</organism>
<reference evidence="2 3" key="1">
    <citation type="journal article" date="2015" name="BMC Genomics">
        <title>Insights from the genome of Ophiocordyceps polyrhachis-furcata to pathogenicity and host specificity in insect fungi.</title>
        <authorList>
            <person name="Wichadakul D."/>
            <person name="Kobmoo N."/>
            <person name="Ingsriswang S."/>
            <person name="Tangphatsornruang S."/>
            <person name="Chantasingh D."/>
            <person name="Luangsa-ard J.J."/>
            <person name="Eurwilaichitr L."/>
        </authorList>
    </citation>
    <scope>NUCLEOTIDE SEQUENCE [LARGE SCALE GENOMIC DNA]</scope>
    <source>
        <strain evidence="2 3">BCC 54312</strain>
    </source>
</reference>
<feature type="compositionally biased region" description="Basic and acidic residues" evidence="1">
    <location>
        <begin position="44"/>
        <end position="55"/>
    </location>
</feature>
<name>A0A367LMM3_9HYPO</name>